<reference evidence="3 4" key="1">
    <citation type="submission" date="2018-03" db="EMBL/GenBank/DDBJ databases">
        <title>Genomic Encyclopedia of Archaeal and Bacterial Type Strains, Phase II (KMG-II): from individual species to whole genera.</title>
        <authorList>
            <person name="Goeker M."/>
        </authorList>
    </citation>
    <scope>NUCLEOTIDE SEQUENCE [LARGE SCALE GENOMIC DNA]</scope>
    <source>
        <strain evidence="3 4">DSM 25328</strain>
    </source>
</reference>
<name>A0A2T1AEH4_TRISK</name>
<accession>A0A2T1AEH4</accession>
<dbReference type="EMBL" id="PVUF01000008">
    <property type="protein sequence ID" value="PRZ46999.1"/>
    <property type="molecule type" value="Genomic_DNA"/>
</dbReference>
<keyword evidence="2" id="KW-0408">Iron</keyword>
<keyword evidence="2" id="KW-0378">Hydrolase</keyword>
<dbReference type="EC" id="3.5.1.88" evidence="2"/>
<evidence type="ECO:0000313" key="4">
    <source>
        <dbReference type="Proteomes" id="UP000237718"/>
    </source>
</evidence>
<dbReference type="NCBIfam" id="NF001159">
    <property type="entry name" value="PRK00150.1-3"/>
    <property type="match status" value="1"/>
</dbReference>
<dbReference type="PANTHER" id="PTHR10458:SF22">
    <property type="entry name" value="PEPTIDE DEFORMYLASE"/>
    <property type="match status" value="1"/>
</dbReference>
<dbReference type="SUPFAM" id="SSF56420">
    <property type="entry name" value="Peptide deformylase"/>
    <property type="match status" value="1"/>
</dbReference>
<feature type="active site" evidence="2">
    <location>
        <position position="136"/>
    </location>
</feature>
<keyword evidence="2" id="KW-0648">Protein biosynthesis</keyword>
<feature type="binding site" evidence="2">
    <location>
        <position position="93"/>
    </location>
    <ligand>
        <name>Fe cation</name>
        <dbReference type="ChEBI" id="CHEBI:24875"/>
    </ligand>
</feature>
<dbReference type="InterPro" id="IPR036821">
    <property type="entry name" value="Peptide_deformylase_sf"/>
</dbReference>
<dbReference type="OrthoDB" id="9804313at2"/>
<protein>
    <recommendedName>
        <fullName evidence="2">Peptide deformylase</fullName>
        <shortName evidence="2">PDF</shortName>
        <ecNumber evidence="2">3.5.1.88</ecNumber>
    </recommendedName>
    <alternativeName>
        <fullName evidence="2">Polypeptide deformylase</fullName>
    </alternativeName>
</protein>
<dbReference type="NCBIfam" id="TIGR00079">
    <property type="entry name" value="pept_deformyl"/>
    <property type="match status" value="1"/>
</dbReference>
<comment type="similarity">
    <text evidence="1 2">Belongs to the polypeptide deformylase family.</text>
</comment>
<dbReference type="InterPro" id="IPR023635">
    <property type="entry name" value="Peptide_deformylase"/>
</dbReference>
<keyword evidence="2" id="KW-0479">Metal-binding</keyword>
<dbReference type="PRINTS" id="PR01576">
    <property type="entry name" value="PDEFORMYLASE"/>
</dbReference>
<comment type="cofactor">
    <cofactor evidence="2">
        <name>Fe(2+)</name>
        <dbReference type="ChEBI" id="CHEBI:29033"/>
    </cofactor>
    <text evidence="2">Binds 1 Fe(2+) ion.</text>
</comment>
<dbReference type="RefSeq" id="WP_106164245.1">
    <property type="nucleotide sequence ID" value="NZ_PVUF01000008.1"/>
</dbReference>
<dbReference type="Gene3D" id="3.90.45.10">
    <property type="entry name" value="Peptide deformylase"/>
    <property type="match status" value="1"/>
</dbReference>
<dbReference type="HAMAP" id="MF_00163">
    <property type="entry name" value="Pep_deformylase"/>
    <property type="match status" value="1"/>
</dbReference>
<dbReference type="GO" id="GO:0042586">
    <property type="term" value="F:peptide deformylase activity"/>
    <property type="evidence" value="ECO:0007669"/>
    <property type="project" value="UniProtKB-UniRule"/>
</dbReference>
<evidence type="ECO:0000256" key="1">
    <source>
        <dbReference type="ARBA" id="ARBA00010759"/>
    </source>
</evidence>
<comment type="function">
    <text evidence="2">Removes the formyl group from the N-terminal Met of newly synthesized proteins. Requires at least a dipeptide for an efficient rate of reaction. N-terminal L-methionine is a prerequisite for activity but the enzyme has broad specificity at other positions.</text>
</comment>
<feature type="binding site" evidence="2">
    <location>
        <position position="135"/>
    </location>
    <ligand>
        <name>Fe cation</name>
        <dbReference type="ChEBI" id="CHEBI:24875"/>
    </ligand>
</feature>
<evidence type="ECO:0000256" key="2">
    <source>
        <dbReference type="HAMAP-Rule" id="MF_00163"/>
    </source>
</evidence>
<comment type="catalytic activity">
    <reaction evidence="2">
        <text>N-terminal N-formyl-L-methionyl-[peptide] + H2O = N-terminal L-methionyl-[peptide] + formate</text>
        <dbReference type="Rhea" id="RHEA:24420"/>
        <dbReference type="Rhea" id="RHEA-COMP:10639"/>
        <dbReference type="Rhea" id="RHEA-COMP:10640"/>
        <dbReference type="ChEBI" id="CHEBI:15377"/>
        <dbReference type="ChEBI" id="CHEBI:15740"/>
        <dbReference type="ChEBI" id="CHEBI:49298"/>
        <dbReference type="ChEBI" id="CHEBI:64731"/>
        <dbReference type="EC" id="3.5.1.88"/>
    </reaction>
</comment>
<evidence type="ECO:0000313" key="3">
    <source>
        <dbReference type="EMBL" id="PRZ46999.1"/>
    </source>
</evidence>
<dbReference type="GO" id="GO:0006412">
    <property type="term" value="P:translation"/>
    <property type="evidence" value="ECO:0007669"/>
    <property type="project" value="UniProtKB-UniRule"/>
</dbReference>
<gene>
    <name evidence="2" type="primary">def</name>
    <name evidence="3" type="ORF">CLV89_108146</name>
</gene>
<sequence length="169" mass="19015">MSLLPIVLWPDRRLSTICRPVDADEDVTTLIADMLETMYDAPGRGLAAPQVGVLKRLFVMDVDWKDGARNPVVMINPQILWRAEETAVGEEGCLSIPGVSTEVSRPTRVHVRWLDAERQPCEQEFDGFAARCIQHEYDHLDGRVTFDHLSPQARAAADAQYQPDEDTRS</sequence>
<dbReference type="Proteomes" id="UP000237718">
    <property type="component" value="Unassembled WGS sequence"/>
</dbReference>
<organism evidence="3 4">
    <name type="scientific">Tritonibacter scottomollicae</name>
    <name type="common">Epibacterium scottomollicae</name>
    <dbReference type="NCBI Taxonomy" id="483013"/>
    <lineage>
        <taxon>Bacteria</taxon>
        <taxon>Pseudomonadati</taxon>
        <taxon>Pseudomonadota</taxon>
        <taxon>Alphaproteobacteria</taxon>
        <taxon>Rhodobacterales</taxon>
        <taxon>Paracoccaceae</taxon>
        <taxon>Tritonibacter</taxon>
    </lineage>
</organism>
<dbReference type="Pfam" id="PF01327">
    <property type="entry name" value="Pep_deformylase"/>
    <property type="match status" value="1"/>
</dbReference>
<comment type="caution">
    <text evidence="3">The sequence shown here is derived from an EMBL/GenBank/DDBJ whole genome shotgun (WGS) entry which is preliminary data.</text>
</comment>
<dbReference type="GO" id="GO:0046872">
    <property type="term" value="F:metal ion binding"/>
    <property type="evidence" value="ECO:0007669"/>
    <property type="project" value="UniProtKB-KW"/>
</dbReference>
<dbReference type="PANTHER" id="PTHR10458">
    <property type="entry name" value="PEPTIDE DEFORMYLASE"/>
    <property type="match status" value="1"/>
</dbReference>
<proteinExistence type="inferred from homology"/>
<feature type="binding site" evidence="2">
    <location>
        <position position="139"/>
    </location>
    <ligand>
        <name>Fe cation</name>
        <dbReference type="ChEBI" id="CHEBI:24875"/>
    </ligand>
</feature>
<dbReference type="PIRSF" id="PIRSF004749">
    <property type="entry name" value="Pep_def"/>
    <property type="match status" value="1"/>
</dbReference>
<dbReference type="AlphaFoldDB" id="A0A2T1AEH4"/>
<dbReference type="CDD" id="cd00487">
    <property type="entry name" value="Pep_deformylase"/>
    <property type="match status" value="1"/>
</dbReference>